<evidence type="ECO:0000313" key="3">
    <source>
        <dbReference type="Proteomes" id="UP000095558"/>
    </source>
</evidence>
<accession>A0A174DN34</accession>
<dbReference type="AlphaFoldDB" id="A0A174DN34"/>
<dbReference type="Proteomes" id="UP000095558">
    <property type="component" value="Unassembled WGS sequence"/>
</dbReference>
<keyword evidence="1" id="KW-0175">Coiled coil</keyword>
<dbReference type="EMBL" id="CYZV01000018">
    <property type="protein sequence ID" value="CUO26864.1"/>
    <property type="molecule type" value="Genomic_DNA"/>
</dbReference>
<reference evidence="2 3" key="1">
    <citation type="submission" date="2015-09" db="EMBL/GenBank/DDBJ databases">
        <authorList>
            <consortium name="Pathogen Informatics"/>
        </authorList>
    </citation>
    <scope>NUCLEOTIDE SEQUENCE [LARGE SCALE GENOMIC DNA]</scope>
    <source>
        <strain evidence="2 3">2789STDY5834855</strain>
    </source>
</reference>
<protein>
    <submittedName>
        <fullName evidence="2">Uncharacterized protein</fullName>
    </submittedName>
</protein>
<dbReference type="OrthoDB" id="2861256at2"/>
<evidence type="ECO:0000256" key="1">
    <source>
        <dbReference type="SAM" id="Coils"/>
    </source>
</evidence>
<proteinExistence type="predicted"/>
<evidence type="ECO:0000313" key="2">
    <source>
        <dbReference type="EMBL" id="CUO26864.1"/>
    </source>
</evidence>
<dbReference type="RefSeq" id="WP_055276555.1">
    <property type="nucleotide sequence ID" value="NZ_CYZV01000018.1"/>
</dbReference>
<sequence>MFLSEEFSEKLLNKEILGFEVKNLPDDFEDLSIALKNDNISELIKFCKCNSIKSVFYTYGYYEEDDFTIDEEAEEINLGEEVFKLMKNEIKKYNKKVEKLDFSKPNIMISYVIYQSRYIAFIISDDWIEDKEIIEADEFIEELKEKYEDKILEIENKRNELIENEKIKREKTLEGLKKEFKELIFNDANFKYCTNKDMRYRYIKELFKNEGMSKYEELFKYNDEFSVIEFSDFIEFIWREYKDISKKNK</sequence>
<name>A0A174DN34_9CLOT</name>
<feature type="coiled-coil region" evidence="1">
    <location>
        <begin position="137"/>
        <end position="179"/>
    </location>
</feature>
<gene>
    <name evidence="2" type="ORF">ERS852470_01877</name>
</gene>
<organism evidence="2 3">
    <name type="scientific">Clostridium disporicum</name>
    <dbReference type="NCBI Taxonomy" id="84024"/>
    <lineage>
        <taxon>Bacteria</taxon>
        <taxon>Bacillati</taxon>
        <taxon>Bacillota</taxon>
        <taxon>Clostridia</taxon>
        <taxon>Eubacteriales</taxon>
        <taxon>Clostridiaceae</taxon>
        <taxon>Clostridium</taxon>
    </lineage>
</organism>